<reference evidence="2 3" key="1">
    <citation type="journal article" date="2023" name="G3 (Bethesda)">
        <title>A chromosome-length genome assembly and annotation of blackberry (Rubus argutus, cv. 'Hillquist').</title>
        <authorList>
            <person name="Bruna T."/>
            <person name="Aryal R."/>
            <person name="Dudchenko O."/>
            <person name="Sargent D.J."/>
            <person name="Mead D."/>
            <person name="Buti M."/>
            <person name="Cavallini A."/>
            <person name="Hytonen T."/>
            <person name="Andres J."/>
            <person name="Pham M."/>
            <person name="Weisz D."/>
            <person name="Mascagni F."/>
            <person name="Usai G."/>
            <person name="Natali L."/>
            <person name="Bassil N."/>
            <person name="Fernandez G.E."/>
            <person name="Lomsadze A."/>
            <person name="Armour M."/>
            <person name="Olukolu B."/>
            <person name="Poorten T."/>
            <person name="Britton C."/>
            <person name="Davik J."/>
            <person name="Ashrafi H."/>
            <person name="Aiden E.L."/>
            <person name="Borodovsky M."/>
            <person name="Worthington M."/>
        </authorList>
    </citation>
    <scope>NUCLEOTIDE SEQUENCE [LARGE SCALE GENOMIC DNA]</scope>
    <source>
        <strain evidence="2">PI 553951</strain>
    </source>
</reference>
<evidence type="ECO:0000256" key="1">
    <source>
        <dbReference type="SAM" id="MobiDB-lite"/>
    </source>
</evidence>
<dbReference type="EMBL" id="JBEDUW010000004">
    <property type="protein sequence ID" value="KAK9932778.1"/>
    <property type="molecule type" value="Genomic_DNA"/>
</dbReference>
<dbReference type="AlphaFoldDB" id="A0AAW1X8R5"/>
<feature type="compositionally biased region" description="Basic residues" evidence="1">
    <location>
        <begin position="103"/>
        <end position="141"/>
    </location>
</feature>
<proteinExistence type="predicted"/>
<evidence type="ECO:0000313" key="2">
    <source>
        <dbReference type="EMBL" id="KAK9932778.1"/>
    </source>
</evidence>
<name>A0AAW1X8R5_RUBAR</name>
<feature type="compositionally biased region" description="Basic residues" evidence="1">
    <location>
        <begin position="83"/>
        <end position="97"/>
    </location>
</feature>
<evidence type="ECO:0000313" key="3">
    <source>
        <dbReference type="Proteomes" id="UP001457282"/>
    </source>
</evidence>
<organism evidence="2 3">
    <name type="scientific">Rubus argutus</name>
    <name type="common">Southern blackberry</name>
    <dbReference type="NCBI Taxonomy" id="59490"/>
    <lineage>
        <taxon>Eukaryota</taxon>
        <taxon>Viridiplantae</taxon>
        <taxon>Streptophyta</taxon>
        <taxon>Embryophyta</taxon>
        <taxon>Tracheophyta</taxon>
        <taxon>Spermatophyta</taxon>
        <taxon>Magnoliopsida</taxon>
        <taxon>eudicotyledons</taxon>
        <taxon>Gunneridae</taxon>
        <taxon>Pentapetalae</taxon>
        <taxon>rosids</taxon>
        <taxon>fabids</taxon>
        <taxon>Rosales</taxon>
        <taxon>Rosaceae</taxon>
        <taxon>Rosoideae</taxon>
        <taxon>Rosoideae incertae sedis</taxon>
        <taxon>Rubus</taxon>
    </lineage>
</organism>
<comment type="caution">
    <text evidence="2">The sequence shown here is derived from an EMBL/GenBank/DDBJ whole genome shotgun (WGS) entry which is preliminary data.</text>
</comment>
<sequence>MGSGDFGSHRGFGAGFGDLGKVGMIVLMVWFDGKGCLRVEQGVVVATGSIDWGEKDWKGCDGEEKRGTRQREEEDDDGWVPRRMNRVQKGKERKKERKEKEKRGRRKEKKKKRKKRKKRKKERKKKSYGKKWGKKEKKNWR</sequence>
<dbReference type="Proteomes" id="UP001457282">
    <property type="component" value="Unassembled WGS sequence"/>
</dbReference>
<protein>
    <submittedName>
        <fullName evidence="2">Uncharacterized protein</fullName>
    </submittedName>
</protein>
<feature type="region of interest" description="Disordered" evidence="1">
    <location>
        <begin position="52"/>
        <end position="141"/>
    </location>
</feature>
<keyword evidence="3" id="KW-1185">Reference proteome</keyword>
<accession>A0AAW1X8R5</accession>
<feature type="compositionally biased region" description="Basic and acidic residues" evidence="1">
    <location>
        <begin position="52"/>
        <end position="72"/>
    </location>
</feature>
<gene>
    <name evidence="2" type="ORF">M0R45_020001</name>
</gene>